<dbReference type="RefSeq" id="WP_040038614.1">
    <property type="nucleotide sequence ID" value="NZ_JWJG01000010.1"/>
</dbReference>
<name>A0A0C2BL90_9BURK</name>
<evidence type="ECO:0000313" key="3">
    <source>
        <dbReference type="EMBL" id="KIF84026.1"/>
    </source>
</evidence>
<proteinExistence type="predicted"/>
<dbReference type="Proteomes" id="UP000031572">
    <property type="component" value="Unassembled WGS sequence"/>
</dbReference>
<dbReference type="AlphaFoldDB" id="A0A0C2BL90"/>
<evidence type="ECO:0000313" key="1">
    <source>
        <dbReference type="EMBL" id="KIF80764.1"/>
    </source>
</evidence>
<dbReference type="EMBL" id="JWJG01000028">
    <property type="protein sequence ID" value="KIF80801.1"/>
    <property type="molecule type" value="Genomic_DNA"/>
</dbReference>
<protein>
    <submittedName>
        <fullName evidence="1">Uncharacterized protein</fullName>
    </submittedName>
</protein>
<evidence type="ECO:0000313" key="2">
    <source>
        <dbReference type="EMBL" id="KIF80801.1"/>
    </source>
</evidence>
<keyword evidence="4" id="KW-1185">Reference proteome</keyword>
<dbReference type="OrthoDB" id="8778026at2"/>
<comment type="caution">
    <text evidence="1">The sequence shown here is derived from an EMBL/GenBank/DDBJ whole genome shotgun (WGS) entry which is preliminary data.</text>
</comment>
<sequence length="95" mass="10533">MPDLPPPLTKEELHAIGVRNKGNKDVVRLLWEIRRYHSIVSRAHQLAHSVTPGVGALGIIAKALLNEIRGEPAVQARERLNNELFGQKVEPGDDD</sequence>
<dbReference type="EMBL" id="JWJG01000028">
    <property type="protein sequence ID" value="KIF80764.1"/>
    <property type="molecule type" value="Genomic_DNA"/>
</dbReference>
<dbReference type="EMBL" id="JWJG01000010">
    <property type="protein sequence ID" value="KIF84026.1"/>
    <property type="molecule type" value="Genomic_DNA"/>
</dbReference>
<evidence type="ECO:0000313" key="4">
    <source>
        <dbReference type="Proteomes" id="UP000031572"/>
    </source>
</evidence>
<organism evidence="1 4">
    <name type="scientific">Noviherbaspirillum autotrophicum</name>
    <dbReference type="NCBI Taxonomy" id="709839"/>
    <lineage>
        <taxon>Bacteria</taxon>
        <taxon>Pseudomonadati</taxon>
        <taxon>Pseudomonadota</taxon>
        <taxon>Betaproteobacteria</taxon>
        <taxon>Burkholderiales</taxon>
        <taxon>Oxalobacteraceae</taxon>
        <taxon>Noviherbaspirillum</taxon>
    </lineage>
</organism>
<gene>
    <name evidence="3" type="ORF">TSA66_00860</name>
    <name evidence="1" type="ORF">TSA66_07925</name>
    <name evidence="2" type="ORF">TSA66_08170</name>
</gene>
<reference evidence="1 4" key="1">
    <citation type="submission" date="2014-12" db="EMBL/GenBank/DDBJ databases">
        <title>Denitrispirillum autotrophicum gen. nov., sp. nov., Denitrifying, Facultatively Autotrophic Bacteria Isolated from Rice Paddy Soil.</title>
        <authorList>
            <person name="Ishii S."/>
            <person name="Ashida N."/>
            <person name="Ohno H."/>
            <person name="Otsuka S."/>
            <person name="Yokota A."/>
            <person name="Senoo K."/>
        </authorList>
    </citation>
    <scope>NUCLEOTIDE SEQUENCE [LARGE SCALE GENOMIC DNA]</scope>
    <source>
        <strain evidence="1 4">TSA66</strain>
    </source>
</reference>
<accession>A0A0C2BL90</accession>